<dbReference type="PROSITE" id="PS50943">
    <property type="entry name" value="HTH_CROC1"/>
    <property type="match status" value="1"/>
</dbReference>
<dbReference type="CDD" id="cd00093">
    <property type="entry name" value="HTH_XRE"/>
    <property type="match status" value="1"/>
</dbReference>
<dbReference type="EMBL" id="FOGK01000004">
    <property type="protein sequence ID" value="SER29386.1"/>
    <property type="molecule type" value="Genomic_DNA"/>
</dbReference>
<evidence type="ECO:0000313" key="4">
    <source>
        <dbReference type="Proteomes" id="UP000051749"/>
    </source>
</evidence>
<reference evidence="2 4" key="1">
    <citation type="journal article" date="2015" name="Genome Announc.">
        <title>Expanding the biotechnology potential of lactobacilli through comparative genomics of 213 strains and associated genera.</title>
        <authorList>
            <person name="Sun Z."/>
            <person name="Harris H.M."/>
            <person name="McCann A."/>
            <person name="Guo C."/>
            <person name="Argimon S."/>
            <person name="Zhang W."/>
            <person name="Yang X."/>
            <person name="Jeffery I.B."/>
            <person name="Cooney J.C."/>
            <person name="Kagawa T.F."/>
            <person name="Liu W."/>
            <person name="Song Y."/>
            <person name="Salvetti E."/>
            <person name="Wrobel A."/>
            <person name="Rasinkangas P."/>
            <person name="Parkhill J."/>
            <person name="Rea M.C."/>
            <person name="O'Sullivan O."/>
            <person name="Ritari J."/>
            <person name="Douillard F.P."/>
            <person name="Paul Ross R."/>
            <person name="Yang R."/>
            <person name="Briner A.E."/>
            <person name="Felis G.E."/>
            <person name="de Vos W.M."/>
            <person name="Barrangou R."/>
            <person name="Klaenhammer T.R."/>
            <person name="Caufield P.W."/>
            <person name="Cui Y."/>
            <person name="Zhang H."/>
            <person name="O'Toole P.W."/>
        </authorList>
    </citation>
    <scope>NUCLEOTIDE SEQUENCE [LARGE SCALE GENOMIC DNA]</scope>
    <source>
        <strain evidence="2 4">DSM 22301</strain>
    </source>
</reference>
<dbReference type="GeneID" id="76042919"/>
<dbReference type="EMBL" id="JQBY01000003">
    <property type="protein sequence ID" value="KRN83305.1"/>
    <property type="molecule type" value="Genomic_DNA"/>
</dbReference>
<reference evidence="3 5" key="2">
    <citation type="submission" date="2016-10" db="EMBL/GenBank/DDBJ databases">
        <authorList>
            <person name="Varghese N."/>
            <person name="Submissions S."/>
        </authorList>
    </citation>
    <scope>NUCLEOTIDE SEQUENCE [LARGE SCALE GENOMIC DNA]</scope>
    <source>
        <strain evidence="3 5">CGMCC 1.3889</strain>
    </source>
</reference>
<sequence length="284" mass="32625">MENTNTELGARIKNERKRQKMTQQQLASGICSQSMLSSIENNTYIPNVILFAQLCERLNLSLEKTLLHPYPTISQNSDFNQTIIQLCNAHHYLEMKIYLLQNKITDQLITNSDWQTYYYYLGIATYQTSHNKHDALYNLNLANSYTDNHTTPTTLELLIRAAGAFINYLHEDRASANLTFLSCLADIEHDRIVAPNDNLNSIFYLYAYCLYQNTEFELGLQVINRGVTYITAHNSHFMLADLFLLQSVFLTSLKHSQEAKLTAQKAQSLSEIFNTELYSLASLH</sequence>
<dbReference type="PATRIC" id="fig|319653.3.peg.1357"/>
<dbReference type="Proteomes" id="UP000182818">
    <property type="component" value="Unassembled WGS sequence"/>
</dbReference>
<evidence type="ECO:0000313" key="5">
    <source>
        <dbReference type="Proteomes" id="UP000182818"/>
    </source>
</evidence>
<dbReference type="Proteomes" id="UP000051749">
    <property type="component" value="Unassembled WGS sequence"/>
</dbReference>
<keyword evidence="5" id="KW-1185">Reference proteome</keyword>
<feature type="domain" description="HTH cro/C1-type" evidence="1">
    <location>
        <begin position="12"/>
        <end position="66"/>
    </location>
</feature>
<dbReference type="SUPFAM" id="SSF47413">
    <property type="entry name" value="lambda repressor-like DNA-binding domains"/>
    <property type="match status" value="1"/>
</dbReference>
<evidence type="ECO:0000259" key="1">
    <source>
        <dbReference type="PROSITE" id="PS50943"/>
    </source>
</evidence>
<dbReference type="InterPro" id="IPR001387">
    <property type="entry name" value="Cro/C1-type_HTH"/>
</dbReference>
<comment type="caution">
    <text evidence="2">The sequence shown here is derived from an EMBL/GenBank/DDBJ whole genome shotgun (WGS) entry which is preliminary data.</text>
</comment>
<dbReference type="Pfam" id="PF01381">
    <property type="entry name" value="HTH_3"/>
    <property type="match status" value="1"/>
</dbReference>
<gene>
    <name evidence="2" type="ORF">IV87_GL001339</name>
    <name evidence="3" type="ORF">SAMN04487973_10436</name>
</gene>
<dbReference type="InterPro" id="IPR010982">
    <property type="entry name" value="Lambda_DNA-bd_dom_sf"/>
</dbReference>
<dbReference type="SMART" id="SM00530">
    <property type="entry name" value="HTH_XRE"/>
    <property type="match status" value="1"/>
</dbReference>
<evidence type="ECO:0000313" key="2">
    <source>
        <dbReference type="EMBL" id="KRN83305.1"/>
    </source>
</evidence>
<dbReference type="PANTHER" id="PTHR37038">
    <property type="entry name" value="TRANSCRIPTIONAL REGULATOR-RELATED"/>
    <property type="match status" value="1"/>
</dbReference>
<accession>A0A0R2K107</accession>
<proteinExistence type="predicted"/>
<dbReference type="RefSeq" id="WP_057805266.1">
    <property type="nucleotide sequence ID" value="NZ_BJYP01000009.1"/>
</dbReference>
<dbReference type="Gene3D" id="1.25.40.10">
    <property type="entry name" value="Tetratricopeptide repeat domain"/>
    <property type="match status" value="1"/>
</dbReference>
<dbReference type="InterPro" id="IPR053163">
    <property type="entry name" value="HTH-type_regulator_Rgg"/>
</dbReference>
<evidence type="ECO:0000313" key="3">
    <source>
        <dbReference type="EMBL" id="SER29386.1"/>
    </source>
</evidence>
<name>A0A0R2K107_9LACO</name>
<dbReference type="STRING" id="319653.SAMN04487973_10436"/>
<dbReference type="GO" id="GO:0003677">
    <property type="term" value="F:DNA binding"/>
    <property type="evidence" value="ECO:0007669"/>
    <property type="project" value="InterPro"/>
</dbReference>
<dbReference type="OrthoDB" id="1150409at2"/>
<dbReference type="AlphaFoldDB" id="A0A0R2K107"/>
<protein>
    <submittedName>
        <fullName evidence="3">Helix-turn-helix domain-containing protein</fullName>
    </submittedName>
</protein>
<organism evidence="2 4">
    <name type="scientific">Pediococcus ethanolidurans</name>
    <dbReference type="NCBI Taxonomy" id="319653"/>
    <lineage>
        <taxon>Bacteria</taxon>
        <taxon>Bacillati</taxon>
        <taxon>Bacillota</taxon>
        <taxon>Bacilli</taxon>
        <taxon>Lactobacillales</taxon>
        <taxon>Lactobacillaceae</taxon>
        <taxon>Pediococcus</taxon>
    </lineage>
</organism>
<dbReference type="PANTHER" id="PTHR37038:SF14">
    <property type="entry name" value="TRANSCRIPTIONAL ACTIVATOR"/>
    <property type="match status" value="1"/>
</dbReference>
<dbReference type="InterPro" id="IPR011990">
    <property type="entry name" value="TPR-like_helical_dom_sf"/>
</dbReference>